<keyword evidence="1" id="KW-0812">Transmembrane</keyword>
<keyword evidence="3" id="KW-1185">Reference proteome</keyword>
<dbReference type="SUPFAM" id="SSF52833">
    <property type="entry name" value="Thioredoxin-like"/>
    <property type="match status" value="1"/>
</dbReference>
<reference evidence="3" key="1">
    <citation type="submission" date="2017-01" db="EMBL/GenBank/DDBJ databases">
        <title>Genome sequence of Rouxiella sp. ERMR1:05.</title>
        <authorList>
            <person name="Kumar R."/>
            <person name="Singh D."/>
            <person name="Kumar S."/>
        </authorList>
    </citation>
    <scope>NUCLEOTIDE SEQUENCE [LARGE SCALE GENOMIC DNA]</scope>
    <source>
        <strain evidence="3">ERMR1:05</strain>
        <plasmid evidence="3">unnamed3</plasmid>
    </source>
</reference>
<name>A0A2L1UZC2_9GAMM</name>
<evidence type="ECO:0000256" key="1">
    <source>
        <dbReference type="SAM" id="Phobius"/>
    </source>
</evidence>
<dbReference type="EMBL" id="CP019065">
    <property type="protein sequence ID" value="AVF38231.1"/>
    <property type="molecule type" value="Genomic_DNA"/>
</dbReference>
<dbReference type="Proteomes" id="UP000239197">
    <property type="component" value="Plasmid unnamed3"/>
</dbReference>
<keyword evidence="2" id="KW-0614">Plasmid</keyword>
<dbReference type="AlphaFoldDB" id="A0A2L1UZC2"/>
<dbReference type="OrthoDB" id="9780340at2"/>
<keyword evidence="1" id="KW-0472">Membrane</keyword>
<proteinExistence type="predicted"/>
<gene>
    <name evidence="2" type="ORF">BV494_25475</name>
</gene>
<sequence>MKITSQFGPFVAEITGRLLAVRRCDITDTGFDNGSMFTKIAETALFTCSLRQVPWFVMHSDGLYAQNDHDALTPMYRGEDAQQLLSCLTVALKRAEKRRSLRLRLTAGVAGIAIALTVWLAGSYQETLTNTPTRDALQALSPSVVSPLSAPLTQHAGANIVAKTAPAPALPVVPSTVPENPAVADPADGWNLPLAVRAGLPDKLQKAASRGLFTVPLSSGHARTLYVFADSECPNCLRMERQFEAVSGLVNVVVFPVTIVGGADSLKSLAPVMALPESARPAAWKQLFSADAGMDVPGRTPDSGATVTDEAALETARGALGVNEVAFRAYRLPGTPWTISDDGRYVPQAALISPAALQAFLNEGDAHDGQ</sequence>
<evidence type="ECO:0000313" key="2">
    <source>
        <dbReference type="EMBL" id="AVF38231.1"/>
    </source>
</evidence>
<geneLocation type="plasmid" evidence="2 3">
    <name>unnamed3</name>
</geneLocation>
<organism evidence="2 3">
    <name type="scientific">Rahnella sikkimica</name>
    <dbReference type="NCBI Taxonomy" id="1805933"/>
    <lineage>
        <taxon>Bacteria</taxon>
        <taxon>Pseudomonadati</taxon>
        <taxon>Pseudomonadota</taxon>
        <taxon>Gammaproteobacteria</taxon>
        <taxon>Enterobacterales</taxon>
        <taxon>Yersiniaceae</taxon>
        <taxon>Rahnella</taxon>
    </lineage>
</organism>
<evidence type="ECO:0000313" key="3">
    <source>
        <dbReference type="Proteomes" id="UP000239197"/>
    </source>
</evidence>
<dbReference type="InterPro" id="IPR036249">
    <property type="entry name" value="Thioredoxin-like_sf"/>
</dbReference>
<protein>
    <submittedName>
        <fullName evidence="2">Uncharacterized protein</fullName>
    </submittedName>
</protein>
<dbReference type="KEGG" id="rox:BV494_25475"/>
<dbReference type="Gene3D" id="3.40.30.10">
    <property type="entry name" value="Glutaredoxin"/>
    <property type="match status" value="1"/>
</dbReference>
<dbReference type="RefSeq" id="WP_104925550.1">
    <property type="nucleotide sequence ID" value="NZ_CP019065.1"/>
</dbReference>
<feature type="transmembrane region" description="Helical" evidence="1">
    <location>
        <begin position="103"/>
        <end position="122"/>
    </location>
</feature>
<keyword evidence="1" id="KW-1133">Transmembrane helix</keyword>
<accession>A0A2L1UZC2</accession>